<feature type="compositionally biased region" description="Basic and acidic residues" evidence="1">
    <location>
        <begin position="40"/>
        <end position="54"/>
    </location>
</feature>
<dbReference type="AlphaFoldDB" id="A0A225EAF9"/>
<gene>
    <name evidence="2" type="ORF">FRUB_01876</name>
</gene>
<organism evidence="2 3">
    <name type="scientific">Fimbriiglobus ruber</name>
    <dbReference type="NCBI Taxonomy" id="1908690"/>
    <lineage>
        <taxon>Bacteria</taxon>
        <taxon>Pseudomonadati</taxon>
        <taxon>Planctomycetota</taxon>
        <taxon>Planctomycetia</taxon>
        <taxon>Gemmatales</taxon>
        <taxon>Gemmataceae</taxon>
        <taxon>Fimbriiglobus</taxon>
    </lineage>
</organism>
<feature type="region of interest" description="Disordered" evidence="1">
    <location>
        <begin position="1"/>
        <end position="54"/>
    </location>
</feature>
<evidence type="ECO:0000256" key="1">
    <source>
        <dbReference type="SAM" id="MobiDB-lite"/>
    </source>
</evidence>
<accession>A0A225EAF9</accession>
<proteinExistence type="predicted"/>
<dbReference type="EMBL" id="NIDE01000002">
    <property type="protein sequence ID" value="OWK45545.1"/>
    <property type="molecule type" value="Genomic_DNA"/>
</dbReference>
<dbReference type="Proteomes" id="UP000214646">
    <property type="component" value="Unassembled WGS sequence"/>
</dbReference>
<comment type="caution">
    <text evidence="2">The sequence shown here is derived from an EMBL/GenBank/DDBJ whole genome shotgun (WGS) entry which is preliminary data.</text>
</comment>
<keyword evidence="3" id="KW-1185">Reference proteome</keyword>
<evidence type="ECO:0000313" key="3">
    <source>
        <dbReference type="Proteomes" id="UP000214646"/>
    </source>
</evidence>
<reference evidence="3" key="1">
    <citation type="submission" date="2017-06" db="EMBL/GenBank/DDBJ databases">
        <title>Genome analysis of Fimbriiglobus ruber SP5, the first member of the order Planctomycetales with confirmed chitinolytic capability.</title>
        <authorList>
            <person name="Ravin N.V."/>
            <person name="Rakitin A.L."/>
            <person name="Ivanova A.A."/>
            <person name="Beletsky A.V."/>
            <person name="Kulichevskaya I.S."/>
            <person name="Mardanov A.V."/>
            <person name="Dedysh S.N."/>
        </authorList>
    </citation>
    <scope>NUCLEOTIDE SEQUENCE [LARGE SCALE GENOMIC DNA]</scope>
    <source>
        <strain evidence="3">SP5</strain>
    </source>
</reference>
<protein>
    <submittedName>
        <fullName evidence="2">Uncharacterized protein</fullName>
    </submittedName>
</protein>
<name>A0A225EAF9_9BACT</name>
<evidence type="ECO:0000313" key="2">
    <source>
        <dbReference type="EMBL" id="OWK45545.1"/>
    </source>
</evidence>
<sequence length="54" mass="5793">MELASALFNGHAFVSYGPGQYTPSPEQGPVSEHAQPDTQPPDHDQGRERGGMGR</sequence>